<evidence type="ECO:0000256" key="5">
    <source>
        <dbReference type="ARBA" id="ARBA00022692"/>
    </source>
</evidence>
<keyword evidence="4 12" id="KW-0349">Heme</keyword>
<evidence type="ECO:0000256" key="3">
    <source>
        <dbReference type="ARBA" id="ARBA00010617"/>
    </source>
</evidence>
<evidence type="ECO:0000256" key="7">
    <source>
        <dbReference type="ARBA" id="ARBA00022989"/>
    </source>
</evidence>
<keyword evidence="15" id="KW-1185">Reference proteome</keyword>
<feature type="non-terminal residue" evidence="14">
    <location>
        <position position="1"/>
    </location>
</feature>
<reference evidence="14 15" key="1">
    <citation type="submission" date="2014-04" db="EMBL/GenBank/DDBJ databases">
        <title>Evolutionary Origins and Diversification of the Mycorrhizal Mutualists.</title>
        <authorList>
            <consortium name="DOE Joint Genome Institute"/>
            <consortium name="Mycorrhizal Genomics Consortium"/>
            <person name="Kohler A."/>
            <person name="Kuo A."/>
            <person name="Nagy L.G."/>
            <person name="Floudas D."/>
            <person name="Copeland A."/>
            <person name="Barry K.W."/>
            <person name="Cichocki N."/>
            <person name="Veneault-Fourrey C."/>
            <person name="LaButti K."/>
            <person name="Lindquist E.A."/>
            <person name="Lipzen A."/>
            <person name="Lundell T."/>
            <person name="Morin E."/>
            <person name="Murat C."/>
            <person name="Riley R."/>
            <person name="Ohm R."/>
            <person name="Sun H."/>
            <person name="Tunlid A."/>
            <person name="Henrissat B."/>
            <person name="Grigoriev I.V."/>
            <person name="Hibbett D.S."/>
            <person name="Martin F."/>
        </authorList>
    </citation>
    <scope>NUCLEOTIDE SEQUENCE [LARGE SCALE GENOMIC DNA]</scope>
    <source>
        <strain evidence="14 15">Koide BX008</strain>
    </source>
</reference>
<dbReference type="InterPro" id="IPR017972">
    <property type="entry name" value="Cyt_P450_CS"/>
</dbReference>
<dbReference type="InterPro" id="IPR001128">
    <property type="entry name" value="Cyt_P450"/>
</dbReference>
<evidence type="ECO:0000256" key="12">
    <source>
        <dbReference type="PIRSR" id="PIRSR602403-1"/>
    </source>
</evidence>
<evidence type="ECO:0000256" key="9">
    <source>
        <dbReference type="ARBA" id="ARBA00023004"/>
    </source>
</evidence>
<comment type="cofactor">
    <cofactor evidence="1 12">
        <name>heme</name>
        <dbReference type="ChEBI" id="CHEBI:30413"/>
    </cofactor>
</comment>
<keyword evidence="10 13" id="KW-0503">Monooxygenase</keyword>
<dbReference type="PROSITE" id="PS00086">
    <property type="entry name" value="CYTOCHROME_P450"/>
    <property type="match status" value="1"/>
</dbReference>
<dbReference type="PANTHER" id="PTHR46206:SF5">
    <property type="entry name" value="P450, PUTATIVE (EUROFUNG)-RELATED"/>
    <property type="match status" value="1"/>
</dbReference>
<dbReference type="InParanoid" id="A0A0C2TF91"/>
<dbReference type="Proteomes" id="UP000054549">
    <property type="component" value="Unassembled WGS sequence"/>
</dbReference>
<dbReference type="InterPro" id="IPR036396">
    <property type="entry name" value="Cyt_P450_sf"/>
</dbReference>
<evidence type="ECO:0000256" key="8">
    <source>
        <dbReference type="ARBA" id="ARBA00023002"/>
    </source>
</evidence>
<evidence type="ECO:0000256" key="1">
    <source>
        <dbReference type="ARBA" id="ARBA00001971"/>
    </source>
</evidence>
<dbReference type="PANTHER" id="PTHR46206">
    <property type="entry name" value="CYTOCHROME P450"/>
    <property type="match status" value="1"/>
</dbReference>
<gene>
    <name evidence="14" type="ORF">M378DRAFT_76984</name>
</gene>
<dbReference type="Pfam" id="PF00067">
    <property type="entry name" value="p450"/>
    <property type="match status" value="1"/>
</dbReference>
<dbReference type="GO" id="GO:0004497">
    <property type="term" value="F:monooxygenase activity"/>
    <property type="evidence" value="ECO:0007669"/>
    <property type="project" value="UniProtKB-KW"/>
</dbReference>
<dbReference type="OrthoDB" id="1844152at2759"/>
<dbReference type="GO" id="GO:0005506">
    <property type="term" value="F:iron ion binding"/>
    <property type="evidence" value="ECO:0007669"/>
    <property type="project" value="InterPro"/>
</dbReference>
<accession>A0A0C2TF91</accession>
<evidence type="ECO:0008006" key="16">
    <source>
        <dbReference type="Google" id="ProtNLM"/>
    </source>
</evidence>
<keyword evidence="5" id="KW-0812">Transmembrane</keyword>
<keyword evidence="7" id="KW-1133">Transmembrane helix</keyword>
<sequence length="473" mass="53943">LRSIPAVGPSGTLTSYIGAIRLFFHGQEMVQEGYNKFRGSIFKIPTLTSWTIVVTGGKLIDEIRLSPEDALSAYEANKEFLKTDLTIGLEHHRDRFHVEVIKRPLTKNIGARLADVQDEIITAFEDHIPATEREWTRITAYPTIMDIVCRASNRMFVGLPLCRDPDWLALNKKFAIDLVKSGRLLNFVPSALRPLAASLMRNVSNGIKRGTKHFEPFLRERFEQEAKYGEDWPERPNDMVTWMLEVTKDRQRSVRSLVIAVLVTNFAAIHTTTMSFTYVMYELATRPEYVKPLRDEIEAVIKEEGWSKDSIRKLRKVDSFIKESLRLSNFALVTMSRKALRDFTFSDGTTIPAGSTMAVPFNGVNTDPNDYSDPSVFDGFRFEKLRGQDGESMKHQITSLGVDYILFGNGRHACPGRFFVANELKVMLAHVVMNYDVKMADGKGRPRNWQFGFRRAPDTTAQILFRKRRAPMS</sequence>
<dbReference type="SUPFAM" id="SSF48264">
    <property type="entry name" value="Cytochrome P450"/>
    <property type="match status" value="1"/>
</dbReference>
<evidence type="ECO:0000256" key="10">
    <source>
        <dbReference type="ARBA" id="ARBA00023033"/>
    </source>
</evidence>
<dbReference type="GO" id="GO:0020037">
    <property type="term" value="F:heme binding"/>
    <property type="evidence" value="ECO:0007669"/>
    <property type="project" value="InterPro"/>
</dbReference>
<evidence type="ECO:0000313" key="14">
    <source>
        <dbReference type="EMBL" id="KIL65509.1"/>
    </source>
</evidence>
<dbReference type="InterPro" id="IPR002403">
    <property type="entry name" value="Cyt_P450_E_grp-IV"/>
</dbReference>
<evidence type="ECO:0000256" key="4">
    <source>
        <dbReference type="ARBA" id="ARBA00022617"/>
    </source>
</evidence>
<dbReference type="EMBL" id="KN818242">
    <property type="protein sequence ID" value="KIL65509.1"/>
    <property type="molecule type" value="Genomic_DNA"/>
</dbReference>
<dbReference type="AlphaFoldDB" id="A0A0C2TF91"/>
<dbReference type="HOGENOM" id="CLU_022195_0_2_1"/>
<dbReference type="PRINTS" id="PR00465">
    <property type="entry name" value="EP450IV"/>
</dbReference>
<evidence type="ECO:0000256" key="2">
    <source>
        <dbReference type="ARBA" id="ARBA00004370"/>
    </source>
</evidence>
<evidence type="ECO:0000256" key="6">
    <source>
        <dbReference type="ARBA" id="ARBA00022723"/>
    </source>
</evidence>
<keyword evidence="11" id="KW-0472">Membrane</keyword>
<name>A0A0C2TF91_AMAMK</name>
<protein>
    <recommendedName>
        <fullName evidence="16">Cytochrome P450</fullName>
    </recommendedName>
</protein>
<keyword evidence="9 12" id="KW-0408">Iron</keyword>
<feature type="binding site" description="axial binding residue" evidence="12">
    <location>
        <position position="414"/>
    </location>
    <ligand>
        <name>heme</name>
        <dbReference type="ChEBI" id="CHEBI:30413"/>
    </ligand>
    <ligandPart>
        <name>Fe</name>
        <dbReference type="ChEBI" id="CHEBI:18248"/>
    </ligandPart>
</feature>
<dbReference type="GO" id="GO:0016705">
    <property type="term" value="F:oxidoreductase activity, acting on paired donors, with incorporation or reduction of molecular oxygen"/>
    <property type="evidence" value="ECO:0007669"/>
    <property type="project" value="InterPro"/>
</dbReference>
<evidence type="ECO:0000313" key="15">
    <source>
        <dbReference type="Proteomes" id="UP000054549"/>
    </source>
</evidence>
<organism evidence="14 15">
    <name type="scientific">Amanita muscaria (strain Koide BX008)</name>
    <dbReference type="NCBI Taxonomy" id="946122"/>
    <lineage>
        <taxon>Eukaryota</taxon>
        <taxon>Fungi</taxon>
        <taxon>Dikarya</taxon>
        <taxon>Basidiomycota</taxon>
        <taxon>Agaricomycotina</taxon>
        <taxon>Agaricomycetes</taxon>
        <taxon>Agaricomycetidae</taxon>
        <taxon>Agaricales</taxon>
        <taxon>Pluteineae</taxon>
        <taxon>Amanitaceae</taxon>
        <taxon>Amanita</taxon>
    </lineage>
</organism>
<dbReference type="STRING" id="946122.A0A0C2TF91"/>
<evidence type="ECO:0000256" key="13">
    <source>
        <dbReference type="RuleBase" id="RU000461"/>
    </source>
</evidence>
<dbReference type="CDD" id="cd11041">
    <property type="entry name" value="CYP503A1-like"/>
    <property type="match status" value="1"/>
</dbReference>
<keyword evidence="6 12" id="KW-0479">Metal-binding</keyword>
<comment type="similarity">
    <text evidence="3 13">Belongs to the cytochrome P450 family.</text>
</comment>
<keyword evidence="8 13" id="KW-0560">Oxidoreductase</keyword>
<dbReference type="Gene3D" id="1.10.630.10">
    <property type="entry name" value="Cytochrome P450"/>
    <property type="match status" value="1"/>
</dbReference>
<proteinExistence type="inferred from homology"/>
<comment type="subcellular location">
    <subcellularLocation>
        <location evidence="2">Membrane</location>
    </subcellularLocation>
</comment>
<evidence type="ECO:0000256" key="11">
    <source>
        <dbReference type="ARBA" id="ARBA00023136"/>
    </source>
</evidence>
<dbReference type="GO" id="GO:0016020">
    <property type="term" value="C:membrane"/>
    <property type="evidence" value="ECO:0007669"/>
    <property type="project" value="UniProtKB-SubCell"/>
</dbReference>